<dbReference type="InterPro" id="IPR009506">
    <property type="entry name" value="YjiS-like"/>
</dbReference>
<evidence type="ECO:0000259" key="1">
    <source>
        <dbReference type="Pfam" id="PF06568"/>
    </source>
</evidence>
<sequence length="119" mass="12776">MTTFPNPTFDTARIEAEARTLRSKEVARVAGSVGRSIANTVRNVFESIAEARRMQTTYNELSALSDRELRDMGLVRSDITAVAAGVMQRPVELTAIDGSKAADKAPAPVAAQDDVRLAA</sequence>
<protein>
    <submittedName>
        <fullName evidence="2">Uncharacterized protein YjiS (DUF1127 family)</fullName>
    </submittedName>
</protein>
<organism evidence="2 3">
    <name type="scientific">Amorphus orientalis</name>
    <dbReference type="NCBI Taxonomy" id="649198"/>
    <lineage>
        <taxon>Bacteria</taxon>
        <taxon>Pseudomonadati</taxon>
        <taxon>Pseudomonadota</taxon>
        <taxon>Alphaproteobacteria</taxon>
        <taxon>Hyphomicrobiales</taxon>
        <taxon>Amorphaceae</taxon>
        <taxon>Amorphus</taxon>
    </lineage>
</organism>
<dbReference type="Proteomes" id="UP001229244">
    <property type="component" value="Unassembled WGS sequence"/>
</dbReference>
<gene>
    <name evidence="2" type="ORF">J2S73_002170</name>
</gene>
<feature type="domain" description="YjiS-like" evidence="1">
    <location>
        <begin position="46"/>
        <end position="79"/>
    </location>
</feature>
<evidence type="ECO:0000313" key="2">
    <source>
        <dbReference type="EMBL" id="MDQ0315713.1"/>
    </source>
</evidence>
<dbReference type="EMBL" id="JAUSUL010000002">
    <property type="protein sequence ID" value="MDQ0315713.1"/>
    <property type="molecule type" value="Genomic_DNA"/>
</dbReference>
<evidence type="ECO:0000313" key="3">
    <source>
        <dbReference type="Proteomes" id="UP001229244"/>
    </source>
</evidence>
<dbReference type="RefSeq" id="WP_306885535.1">
    <property type="nucleotide sequence ID" value="NZ_JAUSUL010000002.1"/>
</dbReference>
<accession>A0AAE3VP86</accession>
<dbReference type="Pfam" id="PF06568">
    <property type="entry name" value="YjiS-like"/>
    <property type="match status" value="1"/>
</dbReference>
<reference evidence="2" key="1">
    <citation type="submission" date="2023-07" db="EMBL/GenBank/DDBJ databases">
        <title>Genomic Encyclopedia of Type Strains, Phase IV (KMG-IV): sequencing the most valuable type-strain genomes for metagenomic binning, comparative biology and taxonomic classification.</title>
        <authorList>
            <person name="Goeker M."/>
        </authorList>
    </citation>
    <scope>NUCLEOTIDE SEQUENCE</scope>
    <source>
        <strain evidence="2">DSM 21202</strain>
    </source>
</reference>
<dbReference type="AlphaFoldDB" id="A0AAE3VP86"/>
<comment type="caution">
    <text evidence="2">The sequence shown here is derived from an EMBL/GenBank/DDBJ whole genome shotgun (WGS) entry which is preliminary data.</text>
</comment>
<name>A0AAE3VP86_9HYPH</name>
<keyword evidence="3" id="KW-1185">Reference proteome</keyword>
<proteinExistence type="predicted"/>